<dbReference type="InterPro" id="IPR013328">
    <property type="entry name" value="6PGD_dom2"/>
</dbReference>
<dbReference type="InterPro" id="IPR006176">
    <property type="entry name" value="3-OHacyl-CoA_DH_NAD-bd"/>
</dbReference>
<dbReference type="EMBL" id="JAVDWV010000003">
    <property type="protein sequence ID" value="MDR7154012.1"/>
    <property type="molecule type" value="Genomic_DNA"/>
</dbReference>
<protein>
    <submittedName>
        <fullName evidence="4">3-hydroxybutyryl-CoA dehydrogenase</fullName>
        <ecNumber evidence="4">1.1.1.157</ecNumber>
    </submittedName>
</protein>
<dbReference type="SUPFAM" id="SSF48179">
    <property type="entry name" value="6-phosphogluconate dehydrogenase C-terminal domain-like"/>
    <property type="match status" value="2"/>
</dbReference>
<accession>A0ABU1WYH4</accession>
<sequence>MSATIAKVAICGAGAMGSGIAQVAAQAGASVLIFDVNVQALETSRTRTLADLDKLAARGKLSVDDARAIVERMQWVSTLDALTDRELVIEAIVEDADIKGQLFERIEAIIASDAIIATNTSSLPISRLARSLKQPDRFIGMHFFNPATAMKLVEVISGAATDLVVAARVKATAESWGKVAIPVTDVPGFIVNRVARPFYGEAFTALNEGAANAAAIDALFRAAGFRMGPLELTDLIGQDVNFAVARSVFDSYFGRTRFVPQLRQAALVDAGWLGRKTGRGVYDYRDGAPKAVDPQVPDATVTDAHRLAAAAIKDATPGTFLRCGALFVGTTQGLTARQESKALGAPVILFDWSPDDAAGPIGFTLSDERARPEAHGLLAAQSRAGVEVADRPGMIVARTLAQLANAAADAVLEQVADEAGIDAALRYGANYPYGPFAWADRYGRAALVRLLDGIADGTGEAMYRPSQYLRNGA</sequence>
<evidence type="ECO:0000259" key="3">
    <source>
        <dbReference type="Pfam" id="PF02737"/>
    </source>
</evidence>
<dbReference type="GO" id="GO:0008691">
    <property type="term" value="F:3-hydroxybutyryl-CoA dehydrogenase activity"/>
    <property type="evidence" value="ECO:0007669"/>
    <property type="project" value="UniProtKB-EC"/>
</dbReference>
<dbReference type="InterPro" id="IPR006108">
    <property type="entry name" value="3HC_DH_C"/>
</dbReference>
<keyword evidence="5" id="KW-1185">Reference proteome</keyword>
<dbReference type="Gene3D" id="3.40.50.720">
    <property type="entry name" value="NAD(P)-binding Rossmann-like Domain"/>
    <property type="match status" value="1"/>
</dbReference>
<dbReference type="EC" id="1.1.1.157" evidence="4"/>
<name>A0ABU1WYH4_SPHXE</name>
<organism evidence="4 5">
    <name type="scientific">Sphingobium xenophagum</name>
    <dbReference type="NCBI Taxonomy" id="121428"/>
    <lineage>
        <taxon>Bacteria</taxon>
        <taxon>Pseudomonadati</taxon>
        <taxon>Pseudomonadota</taxon>
        <taxon>Alphaproteobacteria</taxon>
        <taxon>Sphingomonadales</taxon>
        <taxon>Sphingomonadaceae</taxon>
        <taxon>Sphingobium</taxon>
    </lineage>
</organism>
<dbReference type="Gene3D" id="1.10.1040.10">
    <property type="entry name" value="N-(1-d-carboxylethyl)-l-norvaline Dehydrogenase, domain 2"/>
    <property type="match status" value="1"/>
</dbReference>
<comment type="caution">
    <text evidence="4">The sequence shown here is derived from an EMBL/GenBank/DDBJ whole genome shotgun (WGS) entry which is preliminary data.</text>
</comment>
<dbReference type="Pfam" id="PF00725">
    <property type="entry name" value="3HCDH"/>
    <property type="match status" value="2"/>
</dbReference>
<dbReference type="Pfam" id="PF02737">
    <property type="entry name" value="3HCDH_N"/>
    <property type="match status" value="1"/>
</dbReference>
<dbReference type="Proteomes" id="UP001267638">
    <property type="component" value="Unassembled WGS sequence"/>
</dbReference>
<dbReference type="InterPro" id="IPR008927">
    <property type="entry name" value="6-PGluconate_DH-like_C_sf"/>
</dbReference>
<dbReference type="PANTHER" id="PTHR48075">
    <property type="entry name" value="3-HYDROXYACYL-COA DEHYDROGENASE FAMILY PROTEIN"/>
    <property type="match status" value="1"/>
</dbReference>
<feature type="domain" description="3-hydroxyacyl-CoA dehydrogenase C-terminal" evidence="2">
    <location>
        <begin position="393"/>
        <end position="470"/>
    </location>
</feature>
<dbReference type="SUPFAM" id="SSF51735">
    <property type="entry name" value="NAD(P)-binding Rossmann-fold domains"/>
    <property type="match status" value="1"/>
</dbReference>
<gene>
    <name evidence="4" type="ORF">J2W40_000815</name>
</gene>
<keyword evidence="1 4" id="KW-0560">Oxidoreductase</keyword>
<evidence type="ECO:0000259" key="2">
    <source>
        <dbReference type="Pfam" id="PF00725"/>
    </source>
</evidence>
<evidence type="ECO:0000313" key="4">
    <source>
        <dbReference type="EMBL" id="MDR7154012.1"/>
    </source>
</evidence>
<dbReference type="RefSeq" id="WP_310222112.1">
    <property type="nucleotide sequence ID" value="NZ_JAVDWV010000003.1"/>
</dbReference>
<reference evidence="4 5" key="1">
    <citation type="submission" date="2023-07" db="EMBL/GenBank/DDBJ databases">
        <title>Sorghum-associated microbial communities from plants grown in Nebraska, USA.</title>
        <authorList>
            <person name="Schachtman D."/>
        </authorList>
    </citation>
    <scope>NUCLEOTIDE SEQUENCE [LARGE SCALE GENOMIC DNA]</scope>
    <source>
        <strain evidence="4 5">4256</strain>
    </source>
</reference>
<proteinExistence type="predicted"/>
<evidence type="ECO:0000256" key="1">
    <source>
        <dbReference type="ARBA" id="ARBA00023002"/>
    </source>
</evidence>
<feature type="domain" description="3-hydroxyacyl-CoA dehydrogenase NAD binding" evidence="3">
    <location>
        <begin position="7"/>
        <end position="185"/>
    </location>
</feature>
<dbReference type="PANTHER" id="PTHR48075:SF5">
    <property type="entry name" value="3-HYDROXYBUTYRYL-COA DEHYDROGENASE"/>
    <property type="match status" value="1"/>
</dbReference>
<dbReference type="InterPro" id="IPR036291">
    <property type="entry name" value="NAD(P)-bd_dom_sf"/>
</dbReference>
<feature type="domain" description="3-hydroxyacyl-CoA dehydrogenase C-terminal" evidence="2">
    <location>
        <begin position="188"/>
        <end position="284"/>
    </location>
</feature>
<evidence type="ECO:0000313" key="5">
    <source>
        <dbReference type="Proteomes" id="UP001267638"/>
    </source>
</evidence>
<dbReference type="Gene3D" id="1.10.1040.50">
    <property type="match status" value="1"/>
</dbReference>